<protein>
    <submittedName>
        <fullName evidence="2">Uncharacterized protein</fullName>
    </submittedName>
</protein>
<dbReference type="Proteomes" id="UP000189857">
    <property type="component" value="Unassembled WGS sequence"/>
</dbReference>
<dbReference type="EMBL" id="FUXA01000021">
    <property type="protein sequence ID" value="SKA03739.1"/>
    <property type="molecule type" value="Genomic_DNA"/>
</dbReference>
<evidence type="ECO:0000256" key="1">
    <source>
        <dbReference type="SAM" id="Phobius"/>
    </source>
</evidence>
<organism evidence="2 3">
    <name type="scientific">Eubacterium ruminantium</name>
    <dbReference type="NCBI Taxonomy" id="42322"/>
    <lineage>
        <taxon>Bacteria</taxon>
        <taxon>Bacillati</taxon>
        <taxon>Bacillota</taxon>
        <taxon>Clostridia</taxon>
        <taxon>Eubacteriales</taxon>
        <taxon>Eubacteriaceae</taxon>
        <taxon>Eubacterium</taxon>
    </lineage>
</organism>
<reference evidence="2 3" key="1">
    <citation type="submission" date="2017-02" db="EMBL/GenBank/DDBJ databases">
        <authorList>
            <person name="Peterson S.W."/>
        </authorList>
    </citation>
    <scope>NUCLEOTIDE SEQUENCE [LARGE SCALE GENOMIC DNA]</scope>
    <source>
        <strain evidence="2 3">ATCC 17233</strain>
    </source>
</reference>
<proteinExistence type="predicted"/>
<name>A0A1T4QJ40_9FIRM</name>
<keyword evidence="3" id="KW-1185">Reference proteome</keyword>
<keyword evidence="1" id="KW-0472">Membrane</keyword>
<sequence>MTTSTILVLVICCFLCPMGMFVTMNSKKNKKDSEDKDNK</sequence>
<keyword evidence="1" id="KW-0812">Transmembrane</keyword>
<accession>A0A1T4QJ40</accession>
<keyword evidence="1" id="KW-1133">Transmembrane helix</keyword>
<gene>
    <name evidence="2" type="ORF">SAMN02745110_02408</name>
</gene>
<dbReference type="AlphaFoldDB" id="A0A1T4QJ40"/>
<feature type="transmembrane region" description="Helical" evidence="1">
    <location>
        <begin position="6"/>
        <end position="24"/>
    </location>
</feature>
<evidence type="ECO:0000313" key="3">
    <source>
        <dbReference type="Proteomes" id="UP000189857"/>
    </source>
</evidence>
<evidence type="ECO:0000313" key="2">
    <source>
        <dbReference type="EMBL" id="SKA03739.1"/>
    </source>
</evidence>